<dbReference type="EMBL" id="CAVLEF010000005">
    <property type="protein sequence ID" value="CAK1544315.1"/>
    <property type="molecule type" value="Genomic_DNA"/>
</dbReference>
<dbReference type="FunFam" id="3.30.160.60:FF:000100">
    <property type="entry name" value="Zinc finger 45-like"/>
    <property type="match status" value="1"/>
</dbReference>
<keyword evidence="4" id="KW-0677">Repeat</keyword>
<dbReference type="FunFam" id="3.30.160.60:FF:000508">
    <property type="entry name" value="Myeloid zinc finger 1"/>
    <property type="match status" value="1"/>
</dbReference>
<reference evidence="17 18" key="1">
    <citation type="submission" date="2023-11" db="EMBL/GenBank/DDBJ databases">
        <authorList>
            <person name="Okamura Y."/>
        </authorList>
    </citation>
    <scope>NUCLEOTIDE SEQUENCE [LARGE SCALE GENOMIC DNA]</scope>
</reference>
<name>A0AAV1J5I3_9NEOP</name>
<feature type="compositionally biased region" description="Basic residues" evidence="14">
    <location>
        <begin position="137"/>
        <end position="148"/>
    </location>
</feature>
<keyword evidence="10" id="KW-0539">Nucleus</keyword>
<feature type="region of interest" description="Disordered" evidence="14">
    <location>
        <begin position="131"/>
        <end position="193"/>
    </location>
</feature>
<evidence type="ECO:0000256" key="11">
    <source>
        <dbReference type="ARBA" id="ARBA00068876"/>
    </source>
</evidence>
<evidence type="ECO:0000256" key="2">
    <source>
        <dbReference type="ARBA" id="ARBA00006991"/>
    </source>
</evidence>
<feature type="binding site" evidence="13">
    <location>
        <position position="11"/>
    </location>
    <ligand>
        <name>Zn(2+)</name>
        <dbReference type="ChEBI" id="CHEBI:29105"/>
    </ligand>
</feature>
<evidence type="ECO:0000259" key="15">
    <source>
        <dbReference type="PROSITE" id="PS50157"/>
    </source>
</evidence>
<dbReference type="PANTHER" id="PTHR24394">
    <property type="entry name" value="ZINC FINGER PROTEIN"/>
    <property type="match status" value="1"/>
</dbReference>
<dbReference type="GO" id="GO:0000981">
    <property type="term" value="F:DNA-binding transcription factor activity, RNA polymerase II-specific"/>
    <property type="evidence" value="ECO:0007669"/>
    <property type="project" value="TreeGrafter"/>
</dbReference>
<organism evidence="17 18">
    <name type="scientific">Leptosia nina</name>
    <dbReference type="NCBI Taxonomy" id="320188"/>
    <lineage>
        <taxon>Eukaryota</taxon>
        <taxon>Metazoa</taxon>
        <taxon>Ecdysozoa</taxon>
        <taxon>Arthropoda</taxon>
        <taxon>Hexapoda</taxon>
        <taxon>Insecta</taxon>
        <taxon>Pterygota</taxon>
        <taxon>Neoptera</taxon>
        <taxon>Endopterygota</taxon>
        <taxon>Lepidoptera</taxon>
        <taxon>Glossata</taxon>
        <taxon>Ditrysia</taxon>
        <taxon>Papilionoidea</taxon>
        <taxon>Pieridae</taxon>
        <taxon>Pierinae</taxon>
        <taxon>Leptosia</taxon>
    </lineage>
</organism>
<feature type="region of interest" description="Disordered" evidence="14">
    <location>
        <begin position="314"/>
        <end position="370"/>
    </location>
</feature>
<feature type="domain" description="C2H2-type" evidence="15">
    <location>
        <begin position="548"/>
        <end position="575"/>
    </location>
</feature>
<evidence type="ECO:0000256" key="4">
    <source>
        <dbReference type="ARBA" id="ARBA00022737"/>
    </source>
</evidence>
<feature type="domain" description="ZAD" evidence="16">
    <location>
        <begin position="9"/>
        <end position="84"/>
    </location>
</feature>
<comment type="subcellular location">
    <subcellularLocation>
        <location evidence="1">Nucleus</location>
    </subcellularLocation>
</comment>
<dbReference type="GO" id="GO:0042802">
    <property type="term" value="F:identical protein binding"/>
    <property type="evidence" value="ECO:0007669"/>
    <property type="project" value="UniProtKB-ARBA"/>
</dbReference>
<evidence type="ECO:0000256" key="10">
    <source>
        <dbReference type="ARBA" id="ARBA00023242"/>
    </source>
</evidence>
<dbReference type="AlphaFoldDB" id="A0AAV1J5I3"/>
<dbReference type="Gene3D" id="3.40.1800.20">
    <property type="match status" value="1"/>
</dbReference>
<feature type="domain" description="C2H2-type" evidence="15">
    <location>
        <begin position="376"/>
        <end position="404"/>
    </location>
</feature>
<evidence type="ECO:0000256" key="14">
    <source>
        <dbReference type="SAM" id="MobiDB-lite"/>
    </source>
</evidence>
<evidence type="ECO:0000313" key="18">
    <source>
        <dbReference type="Proteomes" id="UP001497472"/>
    </source>
</evidence>
<evidence type="ECO:0000256" key="5">
    <source>
        <dbReference type="ARBA" id="ARBA00022771"/>
    </source>
</evidence>
<keyword evidence="6 13" id="KW-0862">Zinc</keyword>
<dbReference type="Pfam" id="PF07776">
    <property type="entry name" value="zf-AD"/>
    <property type="match status" value="1"/>
</dbReference>
<evidence type="ECO:0000256" key="1">
    <source>
        <dbReference type="ARBA" id="ARBA00004123"/>
    </source>
</evidence>
<evidence type="ECO:0000256" key="3">
    <source>
        <dbReference type="ARBA" id="ARBA00022723"/>
    </source>
</evidence>
<dbReference type="PROSITE" id="PS00028">
    <property type="entry name" value="ZINC_FINGER_C2H2_1"/>
    <property type="match status" value="8"/>
</dbReference>
<comment type="caution">
    <text evidence="17">The sequence shown here is derived from an EMBL/GenBank/DDBJ whole genome shotgun (WGS) entry which is preliminary data.</text>
</comment>
<dbReference type="Gene3D" id="3.30.160.60">
    <property type="entry name" value="Classic Zinc Finger"/>
    <property type="match status" value="6"/>
</dbReference>
<gene>
    <name evidence="17" type="ORF">LNINA_LOCUS4074</name>
</gene>
<keyword evidence="18" id="KW-1185">Reference proteome</keyword>
<evidence type="ECO:0000313" key="17">
    <source>
        <dbReference type="EMBL" id="CAK1544315.1"/>
    </source>
</evidence>
<evidence type="ECO:0000256" key="9">
    <source>
        <dbReference type="ARBA" id="ARBA00023163"/>
    </source>
</evidence>
<feature type="binding site" evidence="13">
    <location>
        <position position="57"/>
    </location>
    <ligand>
        <name>Zn(2+)</name>
        <dbReference type="ChEBI" id="CHEBI:29105"/>
    </ligand>
</feature>
<feature type="compositionally biased region" description="Polar residues" evidence="14">
    <location>
        <begin position="341"/>
        <end position="353"/>
    </location>
</feature>
<dbReference type="SMART" id="SM00868">
    <property type="entry name" value="zf-AD"/>
    <property type="match status" value="1"/>
</dbReference>
<dbReference type="Pfam" id="PF00096">
    <property type="entry name" value="zf-C2H2"/>
    <property type="match status" value="5"/>
</dbReference>
<evidence type="ECO:0000256" key="8">
    <source>
        <dbReference type="ARBA" id="ARBA00023125"/>
    </source>
</evidence>
<sequence length="830" mass="93360">MEVYLYNSSVCRLCGEENDNGTLLYTDDENNQTLNEIINTYLPLKVSDDGQLPRTICPGCTIQLEATVEFFNLIINGQKIIRDLHEREIEYKKNLAISEVSDSEVLAENIVYEINTSDGVYHVEHPISLQMAGLDKPKRKRGRPSKKSKSPEEIAQEAAAAVAAQEKEARQRAERAQEENHGKRRRKTPSRLRETVQGRELEKIFIEEGVIDKAESEPDVALKEESQESKQPYIKLIGHVANSGEPVLLQRGKGRGRPRGVGRSRLSPSQCAQCGMQFSTSGRYMSHIAMHKANPLFNPTPPNNSVENLEVADTQPKVPKEEMSNENIAENDDKEHPGREQANNCDKSSNPNTTEDKTKSPGNEADGETAVSRKKLKCNYCDKEFSTRQSKSMHIKAVHKLERPYTCKECGQSFPYPRSLALHTIAHRRHRAAAGYACDICGKILSHPSSVLYHKQSVHSRERYVCGACGKTFHHRQLLQRHQLVHSADRPYQCDICMATFKTKPNLQNHHMLHTGIKKFSCSLCSQRFSHKTTFTLHMRMHTGTKPFACGTCGKSFCQKGNLTEHERIHTGEKPFVCDVCPRRFTTSSQRRLHTIRHHLRGDTADINVSHQEPLPVIRQEKEKSSQAGVNEHSLLVKRSYQTPAKINKKMSLLVNGETPTIHQDAEPVPDSSPGGDDDVIYVAYDVDNEKSSTFHIINSEEVTNLDNEKVLATCELYTGPSIVAQEDVEVELGQEHFATLQNEQVQIIRGQAPSPLHFRMQDGTMLTVASLDGETLQILTQDGDSIPVEVNEYEGETENATQDSLQSLPEVNRRSVSTIDKPTQYFTIV</sequence>
<dbReference type="SUPFAM" id="SSF57667">
    <property type="entry name" value="beta-beta-alpha zinc fingers"/>
    <property type="match status" value="4"/>
</dbReference>
<feature type="binding site" evidence="13">
    <location>
        <position position="14"/>
    </location>
    <ligand>
        <name>Zn(2+)</name>
        <dbReference type="ChEBI" id="CHEBI:29105"/>
    </ligand>
</feature>
<feature type="domain" description="C2H2-type" evidence="15">
    <location>
        <begin position="436"/>
        <end position="464"/>
    </location>
</feature>
<evidence type="ECO:0000256" key="13">
    <source>
        <dbReference type="PROSITE-ProRule" id="PRU01263"/>
    </source>
</evidence>
<dbReference type="PANTHER" id="PTHR24394:SF29">
    <property type="entry name" value="MYONEURIN"/>
    <property type="match status" value="1"/>
</dbReference>
<protein>
    <recommendedName>
        <fullName evidence="11">Zinc finger protein 865</fullName>
    </recommendedName>
</protein>
<dbReference type="FunFam" id="3.30.160.60:FF:000145">
    <property type="entry name" value="Zinc finger protein 574"/>
    <property type="match status" value="1"/>
</dbReference>
<dbReference type="SUPFAM" id="SSF57716">
    <property type="entry name" value="Glucocorticoid receptor-like (DNA-binding domain)"/>
    <property type="match status" value="1"/>
</dbReference>
<evidence type="ECO:0000256" key="6">
    <source>
        <dbReference type="ARBA" id="ARBA00022833"/>
    </source>
</evidence>
<evidence type="ECO:0000256" key="12">
    <source>
        <dbReference type="PROSITE-ProRule" id="PRU00042"/>
    </source>
</evidence>
<keyword evidence="5 12" id="KW-0863">Zinc-finger</keyword>
<feature type="domain" description="C2H2-type" evidence="15">
    <location>
        <begin position="520"/>
        <end position="547"/>
    </location>
</feature>
<feature type="region of interest" description="Disordered" evidence="14">
    <location>
        <begin position="248"/>
        <end position="268"/>
    </location>
</feature>
<comment type="similarity">
    <text evidence="2">Belongs to the krueppel C2H2-type zinc-finger protein family.</text>
</comment>
<feature type="compositionally biased region" description="Basic residues" evidence="14">
    <location>
        <begin position="252"/>
        <end position="262"/>
    </location>
</feature>
<dbReference type="InterPro" id="IPR012934">
    <property type="entry name" value="Znf_AD"/>
</dbReference>
<dbReference type="GO" id="GO:0003677">
    <property type="term" value="F:DNA binding"/>
    <property type="evidence" value="ECO:0007669"/>
    <property type="project" value="UniProtKB-KW"/>
</dbReference>
<feature type="compositionally biased region" description="Basic and acidic residues" evidence="14">
    <location>
        <begin position="165"/>
        <end position="181"/>
    </location>
</feature>
<evidence type="ECO:0000259" key="16">
    <source>
        <dbReference type="PROSITE" id="PS51915"/>
    </source>
</evidence>
<dbReference type="InterPro" id="IPR013087">
    <property type="entry name" value="Znf_C2H2_type"/>
</dbReference>
<keyword evidence="3 13" id="KW-0479">Metal-binding</keyword>
<feature type="domain" description="C2H2-type" evidence="15">
    <location>
        <begin position="269"/>
        <end position="296"/>
    </location>
</feature>
<dbReference type="Proteomes" id="UP001497472">
    <property type="component" value="Unassembled WGS sequence"/>
</dbReference>
<keyword evidence="7" id="KW-0805">Transcription regulation</keyword>
<feature type="domain" description="C2H2-type" evidence="15">
    <location>
        <begin position="492"/>
        <end position="519"/>
    </location>
</feature>
<proteinExistence type="inferred from homology"/>
<feature type="domain" description="C2H2-type" evidence="15">
    <location>
        <begin position="464"/>
        <end position="491"/>
    </location>
</feature>
<dbReference type="GO" id="GO:0008270">
    <property type="term" value="F:zinc ion binding"/>
    <property type="evidence" value="ECO:0007669"/>
    <property type="project" value="UniProtKB-UniRule"/>
</dbReference>
<dbReference type="InterPro" id="IPR036236">
    <property type="entry name" value="Znf_C2H2_sf"/>
</dbReference>
<dbReference type="SMART" id="SM00355">
    <property type="entry name" value="ZnF_C2H2"/>
    <property type="match status" value="9"/>
</dbReference>
<dbReference type="FunFam" id="3.30.160.60:FF:000446">
    <property type="entry name" value="Zinc finger protein"/>
    <property type="match status" value="1"/>
</dbReference>
<keyword evidence="9" id="KW-0804">Transcription</keyword>
<dbReference type="GO" id="GO:0005634">
    <property type="term" value="C:nucleus"/>
    <property type="evidence" value="ECO:0007669"/>
    <property type="project" value="UniProtKB-SubCell"/>
</dbReference>
<accession>A0AAV1J5I3</accession>
<dbReference type="PROSITE" id="PS51915">
    <property type="entry name" value="ZAD"/>
    <property type="match status" value="1"/>
</dbReference>
<feature type="binding site" evidence="13">
    <location>
        <position position="60"/>
    </location>
    <ligand>
        <name>Zn(2+)</name>
        <dbReference type="ChEBI" id="CHEBI:29105"/>
    </ligand>
</feature>
<keyword evidence="8" id="KW-0238">DNA-binding</keyword>
<dbReference type="PROSITE" id="PS50157">
    <property type="entry name" value="ZINC_FINGER_C2H2_2"/>
    <property type="match status" value="8"/>
</dbReference>
<evidence type="ECO:0000256" key="7">
    <source>
        <dbReference type="ARBA" id="ARBA00023015"/>
    </source>
</evidence>
<feature type="domain" description="C2H2-type" evidence="15">
    <location>
        <begin position="405"/>
        <end position="432"/>
    </location>
</feature>